<evidence type="ECO:0000313" key="1">
    <source>
        <dbReference type="EMBL" id="EIE21029.1"/>
    </source>
</evidence>
<name>I0YRL0_COCSC</name>
<dbReference type="EMBL" id="AGSI01000013">
    <property type="protein sequence ID" value="EIE21029.1"/>
    <property type="molecule type" value="Genomic_DNA"/>
</dbReference>
<dbReference type="Proteomes" id="UP000007264">
    <property type="component" value="Unassembled WGS sequence"/>
</dbReference>
<evidence type="ECO:0000313" key="2">
    <source>
        <dbReference type="Proteomes" id="UP000007264"/>
    </source>
</evidence>
<proteinExistence type="predicted"/>
<dbReference type="KEGG" id="csl:COCSUDRAFT_33767"/>
<reference evidence="1 2" key="1">
    <citation type="journal article" date="2012" name="Genome Biol.">
        <title>The genome of the polar eukaryotic microalga coccomyxa subellipsoidea reveals traits of cold adaptation.</title>
        <authorList>
            <person name="Blanc G."/>
            <person name="Agarkova I."/>
            <person name="Grimwood J."/>
            <person name="Kuo A."/>
            <person name="Brueggeman A."/>
            <person name="Dunigan D."/>
            <person name="Gurnon J."/>
            <person name="Ladunga I."/>
            <person name="Lindquist E."/>
            <person name="Lucas S."/>
            <person name="Pangilinan J."/>
            <person name="Proschold T."/>
            <person name="Salamov A."/>
            <person name="Schmutz J."/>
            <person name="Weeks D."/>
            <person name="Yamada T."/>
            <person name="Claverie J.M."/>
            <person name="Grigoriev I."/>
            <person name="Van Etten J."/>
            <person name="Lomsadze A."/>
            <person name="Borodovsky M."/>
        </authorList>
    </citation>
    <scope>NUCLEOTIDE SEQUENCE [LARGE SCALE GENOMIC DNA]</scope>
    <source>
        <strain evidence="1 2">C-169</strain>
    </source>
</reference>
<dbReference type="GeneID" id="17039011"/>
<accession>I0YRL0</accession>
<keyword evidence="2" id="KW-1185">Reference proteome</keyword>
<gene>
    <name evidence="1" type="ORF">COCSUDRAFT_33767</name>
</gene>
<protein>
    <submittedName>
        <fullName evidence="1">Uncharacterized protein</fullName>
    </submittedName>
</protein>
<dbReference type="AlphaFoldDB" id="I0YRL0"/>
<comment type="caution">
    <text evidence="1">The sequence shown here is derived from an EMBL/GenBank/DDBJ whole genome shotgun (WGS) entry which is preliminary data.</text>
</comment>
<organism evidence="1 2">
    <name type="scientific">Coccomyxa subellipsoidea (strain C-169)</name>
    <name type="common">Green microalga</name>
    <dbReference type="NCBI Taxonomy" id="574566"/>
    <lineage>
        <taxon>Eukaryota</taxon>
        <taxon>Viridiplantae</taxon>
        <taxon>Chlorophyta</taxon>
        <taxon>core chlorophytes</taxon>
        <taxon>Trebouxiophyceae</taxon>
        <taxon>Trebouxiophyceae incertae sedis</taxon>
        <taxon>Coccomyxaceae</taxon>
        <taxon>Coccomyxa</taxon>
        <taxon>Coccomyxa subellipsoidea</taxon>
    </lineage>
</organism>
<dbReference type="RefSeq" id="XP_005645573.1">
    <property type="nucleotide sequence ID" value="XM_005645516.1"/>
</dbReference>
<feature type="non-terminal residue" evidence="1">
    <location>
        <position position="54"/>
    </location>
</feature>
<sequence>MAAVHAYEHNFVLGKRKGVFQGSSLSAPYPKLIKIADALQNGKLPWHSYDPMII</sequence>